<feature type="region of interest" description="Disordered" evidence="6">
    <location>
        <begin position="83"/>
        <end position="182"/>
    </location>
</feature>
<dbReference type="PANTHER" id="PTHR33885:SF3">
    <property type="entry name" value="PHAGE SHOCK PROTEIN C"/>
    <property type="match status" value="1"/>
</dbReference>
<evidence type="ECO:0000256" key="7">
    <source>
        <dbReference type="SAM" id="Phobius"/>
    </source>
</evidence>
<comment type="subcellular location">
    <subcellularLocation>
        <location evidence="1">Cell membrane</location>
        <topology evidence="1">Single-pass membrane protein</topology>
    </subcellularLocation>
</comment>
<feature type="transmembrane region" description="Helical" evidence="7">
    <location>
        <begin position="188"/>
        <end position="209"/>
    </location>
</feature>
<dbReference type="RefSeq" id="WP_186938452.1">
    <property type="nucleotide sequence ID" value="NZ_JACOOA010000002.1"/>
</dbReference>
<feature type="compositionally biased region" description="Low complexity" evidence="6">
    <location>
        <begin position="94"/>
        <end position="115"/>
    </location>
</feature>
<dbReference type="Pfam" id="PF04024">
    <property type="entry name" value="PspC"/>
    <property type="match status" value="1"/>
</dbReference>
<feature type="compositionally biased region" description="Pro residues" evidence="6">
    <location>
        <begin position="152"/>
        <end position="163"/>
    </location>
</feature>
<sequence>MTSEKRLLRSRKALIGGVCAGVADYFNVDPLIVRIIMVVFTFASAGLLGIAYIVLWIVLPLEPKEEAPFDVQPQSVHSETYGAVDFDAPRKGEPGTAKAPKTPKTPKAPSPAQAASWRYTHPTYTSAAHVPPEPPAGASRAPVPPVDATGAPQPPFTPPPTPPYEGWSSAPPQPQQSPAPTSRSGVRVALWVGSFLLFFGVSAMVASMMEDAVWWQYWPLIFVILGIVRMVIPGEEGHRMRKFVDGLIAFFAGVVLVLMSLDVIGWQSLERMLVNLWPLLLMVAGLLLLGGALKSPTLTLLAGLCFVAFCVVGMVWYSVPGVTEELVISAPYGREYRFDMQPWEGIGSSEAVATLTVD</sequence>
<accession>A0ABR7BQN0</accession>
<feature type="domain" description="Phage shock protein PspC N-terminal" evidence="8">
    <location>
        <begin position="5"/>
        <end position="61"/>
    </location>
</feature>
<dbReference type="PANTHER" id="PTHR33885">
    <property type="entry name" value="PHAGE SHOCK PROTEIN C"/>
    <property type="match status" value="1"/>
</dbReference>
<keyword evidence="4 7" id="KW-1133">Transmembrane helix</keyword>
<evidence type="ECO:0000313" key="10">
    <source>
        <dbReference type="Proteomes" id="UP000622448"/>
    </source>
</evidence>
<evidence type="ECO:0000256" key="4">
    <source>
        <dbReference type="ARBA" id="ARBA00022989"/>
    </source>
</evidence>
<keyword evidence="5 7" id="KW-0472">Membrane</keyword>
<gene>
    <name evidence="9" type="ORF">H8S61_06920</name>
</gene>
<feature type="transmembrane region" description="Helical" evidence="7">
    <location>
        <begin position="300"/>
        <end position="319"/>
    </location>
</feature>
<feature type="transmembrane region" description="Helical" evidence="7">
    <location>
        <begin position="244"/>
        <end position="266"/>
    </location>
</feature>
<evidence type="ECO:0000256" key="2">
    <source>
        <dbReference type="ARBA" id="ARBA00022475"/>
    </source>
</evidence>
<reference evidence="9 10" key="1">
    <citation type="submission" date="2020-08" db="EMBL/GenBank/DDBJ databases">
        <title>Genome public.</title>
        <authorList>
            <person name="Liu C."/>
            <person name="Sun Q."/>
        </authorList>
    </citation>
    <scope>NUCLEOTIDE SEQUENCE [LARGE SCALE GENOMIC DNA]</scope>
    <source>
        <strain evidence="9 10">NSJ-70</strain>
    </source>
</reference>
<feature type="transmembrane region" description="Helical" evidence="7">
    <location>
        <begin position="34"/>
        <end position="59"/>
    </location>
</feature>
<organism evidence="9 10">
    <name type="scientific">Eggerthella hominis</name>
    <dbReference type="NCBI Taxonomy" id="2763043"/>
    <lineage>
        <taxon>Bacteria</taxon>
        <taxon>Bacillati</taxon>
        <taxon>Actinomycetota</taxon>
        <taxon>Coriobacteriia</taxon>
        <taxon>Eggerthellales</taxon>
        <taxon>Eggerthellaceae</taxon>
        <taxon>Eggerthella</taxon>
    </lineage>
</organism>
<protein>
    <submittedName>
        <fullName evidence="9">PspC domain-containing protein</fullName>
    </submittedName>
</protein>
<proteinExistence type="predicted"/>
<comment type="caution">
    <text evidence="9">The sequence shown here is derived from an EMBL/GenBank/DDBJ whole genome shotgun (WGS) entry which is preliminary data.</text>
</comment>
<name>A0ABR7BQN0_9ACTN</name>
<evidence type="ECO:0000256" key="1">
    <source>
        <dbReference type="ARBA" id="ARBA00004162"/>
    </source>
</evidence>
<dbReference type="EMBL" id="JACOOA010000002">
    <property type="protein sequence ID" value="MBC5583924.1"/>
    <property type="molecule type" value="Genomic_DNA"/>
</dbReference>
<keyword evidence="2" id="KW-1003">Cell membrane</keyword>
<evidence type="ECO:0000256" key="5">
    <source>
        <dbReference type="ARBA" id="ARBA00023136"/>
    </source>
</evidence>
<evidence type="ECO:0000259" key="8">
    <source>
        <dbReference type="Pfam" id="PF04024"/>
    </source>
</evidence>
<evidence type="ECO:0000313" key="9">
    <source>
        <dbReference type="EMBL" id="MBC5583924.1"/>
    </source>
</evidence>
<keyword evidence="3 7" id="KW-0812">Transmembrane</keyword>
<dbReference type="InterPro" id="IPR007168">
    <property type="entry name" value="Phageshock_PspC_N"/>
</dbReference>
<evidence type="ECO:0000256" key="6">
    <source>
        <dbReference type="SAM" id="MobiDB-lite"/>
    </source>
</evidence>
<keyword evidence="10" id="KW-1185">Reference proteome</keyword>
<dbReference type="InterPro" id="IPR052027">
    <property type="entry name" value="PspC"/>
</dbReference>
<dbReference type="Proteomes" id="UP000622448">
    <property type="component" value="Unassembled WGS sequence"/>
</dbReference>
<feature type="transmembrane region" description="Helical" evidence="7">
    <location>
        <begin position="272"/>
        <end position="293"/>
    </location>
</feature>
<feature type="transmembrane region" description="Helical" evidence="7">
    <location>
        <begin position="215"/>
        <end position="232"/>
    </location>
</feature>
<evidence type="ECO:0000256" key="3">
    <source>
        <dbReference type="ARBA" id="ARBA00022692"/>
    </source>
</evidence>